<dbReference type="SUPFAM" id="SSF56801">
    <property type="entry name" value="Acetyl-CoA synthetase-like"/>
    <property type="match status" value="1"/>
</dbReference>
<evidence type="ECO:0000259" key="4">
    <source>
        <dbReference type="Pfam" id="PF13193"/>
    </source>
</evidence>
<name>A0AB33EHC8_9PSED</name>
<gene>
    <name evidence="5" type="ORF">CNN82_17890</name>
</gene>
<dbReference type="PANTHER" id="PTHR43201">
    <property type="entry name" value="ACYL-COA SYNTHETASE"/>
    <property type="match status" value="1"/>
</dbReference>
<dbReference type="FunFam" id="3.30.300.30:FF:000008">
    <property type="entry name" value="2,3-dihydroxybenzoate-AMP ligase"/>
    <property type="match status" value="1"/>
</dbReference>
<protein>
    <submittedName>
        <fullName evidence="5">AMP-dependent synthetase</fullName>
    </submittedName>
</protein>
<evidence type="ECO:0000313" key="6">
    <source>
        <dbReference type="Proteomes" id="UP000218385"/>
    </source>
</evidence>
<proteinExistence type="inferred from homology"/>
<feature type="domain" description="AMP-binding enzyme C-terminal" evidence="4">
    <location>
        <begin position="441"/>
        <end position="516"/>
    </location>
</feature>
<dbReference type="InterPro" id="IPR042099">
    <property type="entry name" value="ANL_N_sf"/>
</dbReference>
<dbReference type="Gene3D" id="3.30.300.30">
    <property type="match status" value="1"/>
</dbReference>
<evidence type="ECO:0000259" key="3">
    <source>
        <dbReference type="Pfam" id="PF00501"/>
    </source>
</evidence>
<dbReference type="PROSITE" id="PS00455">
    <property type="entry name" value="AMP_BINDING"/>
    <property type="match status" value="1"/>
</dbReference>
<keyword evidence="2" id="KW-0436">Ligase</keyword>
<comment type="similarity">
    <text evidence="1">Belongs to the ATP-dependent AMP-binding enzyme family.</text>
</comment>
<dbReference type="RefSeq" id="WP_096480494.1">
    <property type="nucleotide sequence ID" value="NZ_CP023466.1"/>
</dbReference>
<dbReference type="AlphaFoldDB" id="A0AB33EHC8"/>
<dbReference type="InterPro" id="IPR025110">
    <property type="entry name" value="AMP-bd_C"/>
</dbReference>
<accession>A0AB33EHC8</accession>
<dbReference type="Gene3D" id="3.40.50.12780">
    <property type="entry name" value="N-terminal domain of ligase-like"/>
    <property type="match status" value="1"/>
</dbReference>
<evidence type="ECO:0000256" key="1">
    <source>
        <dbReference type="ARBA" id="ARBA00006432"/>
    </source>
</evidence>
<dbReference type="GO" id="GO:0031956">
    <property type="term" value="F:medium-chain fatty acid-CoA ligase activity"/>
    <property type="evidence" value="ECO:0007669"/>
    <property type="project" value="TreeGrafter"/>
</dbReference>
<organism evidence="5 6">
    <name type="scientific">Pseudomonas frederiksbergensis</name>
    <dbReference type="NCBI Taxonomy" id="104087"/>
    <lineage>
        <taxon>Bacteria</taxon>
        <taxon>Pseudomonadati</taxon>
        <taxon>Pseudomonadota</taxon>
        <taxon>Gammaproteobacteria</taxon>
        <taxon>Pseudomonadales</taxon>
        <taxon>Pseudomonadaceae</taxon>
        <taxon>Pseudomonas</taxon>
    </lineage>
</organism>
<evidence type="ECO:0000256" key="2">
    <source>
        <dbReference type="ARBA" id="ARBA00022598"/>
    </source>
</evidence>
<dbReference type="EMBL" id="CP023466">
    <property type="protein sequence ID" value="ATE78208.1"/>
    <property type="molecule type" value="Genomic_DNA"/>
</dbReference>
<feature type="domain" description="AMP-dependent synthetase/ligase" evidence="3">
    <location>
        <begin position="26"/>
        <end position="390"/>
    </location>
</feature>
<dbReference type="Proteomes" id="UP000218385">
    <property type="component" value="Chromosome"/>
</dbReference>
<dbReference type="InterPro" id="IPR000873">
    <property type="entry name" value="AMP-dep_synth/lig_dom"/>
</dbReference>
<dbReference type="Pfam" id="PF00501">
    <property type="entry name" value="AMP-binding"/>
    <property type="match status" value="1"/>
</dbReference>
<dbReference type="InterPro" id="IPR045851">
    <property type="entry name" value="AMP-bd_C_sf"/>
</dbReference>
<evidence type="ECO:0000313" key="5">
    <source>
        <dbReference type="EMBL" id="ATE78208.1"/>
    </source>
</evidence>
<dbReference type="Pfam" id="PF13193">
    <property type="entry name" value="AMP-binding_C"/>
    <property type="match status" value="1"/>
</dbReference>
<reference evidence="5 6" key="1">
    <citation type="submission" date="2017-09" db="EMBL/GenBank/DDBJ databases">
        <title>Complete Genome sequence of Lysobacter capsici KNU-15.</title>
        <authorList>
            <person name="Kim M.-C."/>
            <person name="Yi H."/>
            <person name="Lee D.-W."/>
            <person name="Shin J.-H."/>
        </authorList>
    </citation>
    <scope>NUCLEOTIDE SEQUENCE [LARGE SCALE GENOMIC DNA]</scope>
    <source>
        <strain evidence="5 6">KNU-15</strain>
    </source>
</reference>
<dbReference type="GO" id="GO:0006631">
    <property type="term" value="P:fatty acid metabolic process"/>
    <property type="evidence" value="ECO:0007669"/>
    <property type="project" value="TreeGrafter"/>
</dbReference>
<dbReference type="InterPro" id="IPR020845">
    <property type="entry name" value="AMP-binding_CS"/>
</dbReference>
<sequence length="529" mass="58061">MAQGTSHFIAETNVDFLSWSIGDLLRDAAHQRPDSTALIIPADVYGRPERRWTYRELESEAERVAVALLRTCEPGDRIATWAGASSNLVMLHLGAALAGVVLVTLNPACRGEELKYLLNQGDVRGVFLDRVFRNMDNIVVLEAVRPLLPKLELVVYLDEWETFVGDAEEAPELPLVQPDAPALIIFTSGTTGKPKGALLGHAGVANNARFTQARIGMPEGSVWLNPLPMFHVGGSVTMTLGCIANLGTQVLLPEFSPEAMLDALQRYQVNMTMAVPTMVLAMTQCEQFEHTDLSHLQVLVTGGTVIAPDLIRLIRERFHCEPMIVFGQTEAGGAMCLSRRGDSIELLTQSVGAPLPLSEAKIIDLEGRLVPLGVVGEICVKTRCRMLEYFRMPEKTQQAVDGDGWVHTGDLGILQEDGYVQITGRLKDMIIRGGENIYPREIEDLLAAHPAVQQSAVFGVPDEKWGEQVAVAIVLKSGYSCNSEELGLFLDGQIARHKMPRVWHFLDTLPVTSTGKVQKFVLREQLLLG</sequence>
<dbReference type="PANTHER" id="PTHR43201:SF5">
    <property type="entry name" value="MEDIUM-CHAIN ACYL-COA LIGASE ACSF2, MITOCHONDRIAL"/>
    <property type="match status" value="1"/>
</dbReference>